<dbReference type="SMART" id="SM00922">
    <property type="entry name" value="MR_MLE"/>
    <property type="match status" value="1"/>
</dbReference>
<organism evidence="3 4">
    <name type="scientific">Mycobacterium helveticum</name>
    <dbReference type="NCBI Taxonomy" id="2592811"/>
    <lineage>
        <taxon>Bacteria</taxon>
        <taxon>Bacillati</taxon>
        <taxon>Actinomycetota</taxon>
        <taxon>Actinomycetes</taxon>
        <taxon>Mycobacteriales</taxon>
        <taxon>Mycobacteriaceae</taxon>
        <taxon>Mycobacterium</taxon>
    </lineage>
</organism>
<dbReference type="Pfam" id="PF02746">
    <property type="entry name" value="MR_MLE_N"/>
    <property type="match status" value="1"/>
</dbReference>
<protein>
    <submittedName>
        <fullName evidence="3">Mandelate racemase/muconate lactonizing enzyme family protein</fullName>
    </submittedName>
</protein>
<feature type="domain" description="Mandelate racemase/muconate lactonizing enzyme C-terminal" evidence="2">
    <location>
        <begin position="156"/>
        <end position="248"/>
    </location>
</feature>
<dbReference type="AlphaFoldDB" id="A0A557XFZ2"/>
<dbReference type="CDD" id="cd03316">
    <property type="entry name" value="MR_like"/>
    <property type="match status" value="1"/>
</dbReference>
<evidence type="ECO:0000256" key="1">
    <source>
        <dbReference type="ARBA" id="ARBA00023239"/>
    </source>
</evidence>
<dbReference type="InterPro" id="IPR029017">
    <property type="entry name" value="Enolase-like_N"/>
</dbReference>
<dbReference type="RefSeq" id="WP_144954079.1">
    <property type="nucleotide sequence ID" value="NZ_VMQU01000116.1"/>
</dbReference>
<dbReference type="OrthoDB" id="5241672at2"/>
<dbReference type="SUPFAM" id="SSF54826">
    <property type="entry name" value="Enolase N-terminal domain-like"/>
    <property type="match status" value="1"/>
</dbReference>
<sequence length="397" mass="42112">MPPTVAEPDAVIANIETVPLHIPLKVGSTPGASLWGDTLSAADSLLVKVTTRDGTEGWGEAFGFRAVDSAKLAVDELIAPLCIGRDATRIGPLMLEIQRKLHVFGRGGALMYGLSAVDIALWDIAGKRADAPVSQLLGGGVTSMPCYASLACYADPALVRIAVRRAIDAGFHVLKLHEADVSAIRAAREEAGPGVELIVDAGCSWTVSQVGRLAHELQAVRLKFLEEPLWPPENFDGLAELRKSTGISISSGENASTLMEFERMLAAEAVDFVQPSPAKMGGISELCKVFPLAAVRNVPVMTHSFYDGPGLLAALHATAALGNADSMIEWRLFDLEAFIYGDALTPKAGRISVPQGPGLGIDPDPAVISAYRRTPTAPDSPSRHDAQRVFEDVHQGL</sequence>
<comment type="caution">
    <text evidence="3">The sequence shown here is derived from an EMBL/GenBank/DDBJ whole genome shotgun (WGS) entry which is preliminary data.</text>
</comment>
<dbReference type="InterPro" id="IPR013342">
    <property type="entry name" value="Mandelate_racemase_C"/>
</dbReference>
<gene>
    <name evidence="3" type="ORF">FPZ47_21555</name>
</gene>
<keyword evidence="1" id="KW-0456">Lyase</keyword>
<dbReference type="InterPro" id="IPR029065">
    <property type="entry name" value="Enolase_C-like"/>
</dbReference>
<proteinExistence type="predicted"/>
<keyword evidence="4" id="KW-1185">Reference proteome</keyword>
<dbReference type="PANTHER" id="PTHR48080:SF2">
    <property type="entry name" value="D-GALACTONATE DEHYDRATASE"/>
    <property type="match status" value="1"/>
</dbReference>
<dbReference type="EMBL" id="VMQU01000116">
    <property type="protein sequence ID" value="TVS84556.1"/>
    <property type="molecule type" value="Genomic_DNA"/>
</dbReference>
<dbReference type="Proteomes" id="UP000320513">
    <property type="component" value="Unassembled WGS sequence"/>
</dbReference>
<name>A0A557XFZ2_9MYCO</name>
<dbReference type="InterPro" id="IPR013341">
    <property type="entry name" value="Mandelate_racemase_N_dom"/>
</dbReference>
<dbReference type="SUPFAM" id="SSF51604">
    <property type="entry name" value="Enolase C-terminal domain-like"/>
    <property type="match status" value="1"/>
</dbReference>
<dbReference type="InterPro" id="IPR036849">
    <property type="entry name" value="Enolase-like_C_sf"/>
</dbReference>
<dbReference type="SFLD" id="SFLDS00001">
    <property type="entry name" value="Enolase"/>
    <property type="match status" value="1"/>
</dbReference>
<dbReference type="Gene3D" id="3.20.20.120">
    <property type="entry name" value="Enolase-like C-terminal domain"/>
    <property type="match status" value="1"/>
</dbReference>
<dbReference type="GO" id="GO:0016829">
    <property type="term" value="F:lyase activity"/>
    <property type="evidence" value="ECO:0007669"/>
    <property type="project" value="UniProtKB-KW"/>
</dbReference>
<reference evidence="3 4" key="1">
    <citation type="submission" date="2019-07" db="EMBL/GenBank/DDBJ databases">
        <title>New Mycobacterium species.</title>
        <authorList>
            <person name="Tortoli E."/>
            <person name="Ghielmetti G."/>
            <person name="Friedel U."/>
            <person name="Trovato A."/>
        </authorList>
    </citation>
    <scope>NUCLEOTIDE SEQUENCE [LARGE SCALE GENOMIC DNA]</scope>
    <source>
        <strain evidence="3 4">16-83</strain>
    </source>
</reference>
<evidence type="ECO:0000313" key="4">
    <source>
        <dbReference type="Proteomes" id="UP000320513"/>
    </source>
</evidence>
<accession>A0A557XFZ2</accession>
<dbReference type="InterPro" id="IPR034593">
    <property type="entry name" value="DgoD-like"/>
</dbReference>
<evidence type="ECO:0000313" key="3">
    <source>
        <dbReference type="EMBL" id="TVS84556.1"/>
    </source>
</evidence>
<dbReference type="Pfam" id="PF13378">
    <property type="entry name" value="MR_MLE_C"/>
    <property type="match status" value="1"/>
</dbReference>
<dbReference type="Gene3D" id="3.30.390.10">
    <property type="entry name" value="Enolase-like, N-terminal domain"/>
    <property type="match status" value="1"/>
</dbReference>
<dbReference type="PANTHER" id="PTHR48080">
    <property type="entry name" value="D-GALACTONATE DEHYDRATASE-RELATED"/>
    <property type="match status" value="1"/>
</dbReference>
<evidence type="ECO:0000259" key="2">
    <source>
        <dbReference type="SMART" id="SM00922"/>
    </source>
</evidence>